<keyword evidence="1" id="KW-0812">Transmembrane</keyword>
<dbReference type="KEGG" id="tps:THAPSDRAFT_bd208"/>
<accession>B8LDY3</accession>
<evidence type="ECO:0000256" key="1">
    <source>
        <dbReference type="SAM" id="Phobius"/>
    </source>
</evidence>
<dbReference type="HOGENOM" id="CLU_067692_1_0_1"/>
<feature type="transmembrane region" description="Helical" evidence="1">
    <location>
        <begin position="88"/>
        <end position="110"/>
    </location>
</feature>
<dbReference type="GeneID" id="7444427"/>
<feature type="non-terminal residue" evidence="2">
    <location>
        <position position="1"/>
    </location>
</feature>
<dbReference type="PANTHER" id="PTHR35302">
    <property type="match status" value="1"/>
</dbReference>
<dbReference type="GO" id="GO:0009507">
    <property type="term" value="C:chloroplast"/>
    <property type="evidence" value="ECO:0000318"/>
    <property type="project" value="GO_Central"/>
</dbReference>
<sequence>YSKASYYTTLALYAASFPGLWSQIKRSTKAKVKRKTYVSAGEAAEGGKELRQQAGEIMAYMKANNYEVAEAGETITFRGLVARSTSQAFFLTFCTALGMASLALVLQIQFQDVDFNWFYLTLLSPYAGIYYWRSGDRVDDMKVKLAANDDDTLNEITIEGNDEEIERMWRTLDLQEKGMVKVEGIL</sequence>
<keyword evidence="1" id="KW-0472">Membrane</keyword>
<keyword evidence="3" id="KW-1185">Reference proteome</keyword>
<evidence type="ECO:0000313" key="3">
    <source>
        <dbReference type="Proteomes" id="UP000001449"/>
    </source>
</evidence>
<organism evidence="2 3">
    <name type="scientific">Thalassiosira pseudonana</name>
    <name type="common">Marine diatom</name>
    <name type="synonym">Cyclotella nana</name>
    <dbReference type="NCBI Taxonomy" id="35128"/>
    <lineage>
        <taxon>Eukaryota</taxon>
        <taxon>Sar</taxon>
        <taxon>Stramenopiles</taxon>
        <taxon>Ochrophyta</taxon>
        <taxon>Bacillariophyta</taxon>
        <taxon>Coscinodiscophyceae</taxon>
        <taxon>Thalassiosirophycidae</taxon>
        <taxon>Thalassiosirales</taxon>
        <taxon>Thalassiosiraceae</taxon>
        <taxon>Thalassiosira</taxon>
    </lineage>
</organism>
<feature type="non-terminal residue" evidence="2">
    <location>
        <position position="186"/>
    </location>
</feature>
<dbReference type="PANTHER" id="PTHR35302:SF1">
    <property type="entry name" value="PROTEIN COFACTOR ASSEMBLY OF COMPLEX C SUBUNIT B CCB1, CHLOROPLASTIC"/>
    <property type="match status" value="1"/>
</dbReference>
<dbReference type="Pfam" id="PF12046">
    <property type="entry name" value="CCB1"/>
    <property type="match status" value="1"/>
</dbReference>
<dbReference type="OMA" id="WFWLTIL"/>
<dbReference type="InterPro" id="IPR021919">
    <property type="entry name" value="CCB1"/>
</dbReference>
<gene>
    <name evidence="2" type="ORF">THAPSDRAFT_bd208</name>
</gene>
<proteinExistence type="predicted"/>
<dbReference type="EMBL" id="DS999422">
    <property type="protein sequence ID" value="EED86464.1"/>
    <property type="molecule type" value="Genomic_DNA"/>
</dbReference>
<dbReference type="GO" id="GO:0010190">
    <property type="term" value="P:cytochrome b6f complex assembly"/>
    <property type="evidence" value="ECO:0000318"/>
    <property type="project" value="GO_Central"/>
</dbReference>
<dbReference type="Proteomes" id="UP000001449">
    <property type="component" value="Unassembled WGS sequence"/>
</dbReference>
<dbReference type="AlphaFoldDB" id="B8LDY3"/>
<dbReference type="STRING" id="35128.B8LDY3"/>
<reference evidence="2 3" key="2">
    <citation type="journal article" date="2008" name="Nature">
        <title>The Phaeodactylum genome reveals the evolutionary history of diatom genomes.</title>
        <authorList>
            <person name="Bowler C."/>
            <person name="Allen A.E."/>
            <person name="Badger J.H."/>
            <person name="Grimwood J."/>
            <person name="Jabbari K."/>
            <person name="Kuo A."/>
            <person name="Maheswari U."/>
            <person name="Martens C."/>
            <person name="Maumus F."/>
            <person name="Otillar R.P."/>
            <person name="Rayko E."/>
            <person name="Salamov A."/>
            <person name="Vandepoele K."/>
            <person name="Beszteri B."/>
            <person name="Gruber A."/>
            <person name="Heijde M."/>
            <person name="Katinka M."/>
            <person name="Mock T."/>
            <person name="Valentin K."/>
            <person name="Verret F."/>
            <person name="Berges J.A."/>
            <person name="Brownlee C."/>
            <person name="Cadoret J.P."/>
            <person name="Chiovitti A."/>
            <person name="Choi C.J."/>
            <person name="Coesel S."/>
            <person name="De Martino A."/>
            <person name="Detter J.C."/>
            <person name="Durkin C."/>
            <person name="Falciatore A."/>
            <person name="Fournet J."/>
            <person name="Haruta M."/>
            <person name="Huysman M.J."/>
            <person name="Jenkins B.D."/>
            <person name="Jiroutova K."/>
            <person name="Jorgensen R.E."/>
            <person name="Joubert Y."/>
            <person name="Kaplan A."/>
            <person name="Kroger N."/>
            <person name="Kroth P.G."/>
            <person name="La Roche J."/>
            <person name="Lindquist E."/>
            <person name="Lommer M."/>
            <person name="Martin-Jezequel V."/>
            <person name="Lopez P.J."/>
            <person name="Lucas S."/>
            <person name="Mangogna M."/>
            <person name="McGinnis K."/>
            <person name="Medlin L.K."/>
            <person name="Montsant A."/>
            <person name="Oudot-Le Secq M.P."/>
            <person name="Napoli C."/>
            <person name="Obornik M."/>
            <person name="Parker M.S."/>
            <person name="Petit J.L."/>
            <person name="Porcel B.M."/>
            <person name="Poulsen N."/>
            <person name="Robison M."/>
            <person name="Rychlewski L."/>
            <person name="Rynearson T.A."/>
            <person name="Schmutz J."/>
            <person name="Shapiro H."/>
            <person name="Siaut M."/>
            <person name="Stanley M."/>
            <person name="Sussman M.R."/>
            <person name="Taylor A.R."/>
            <person name="Vardi A."/>
            <person name="von Dassow P."/>
            <person name="Vyverman W."/>
            <person name="Willis A."/>
            <person name="Wyrwicz L.S."/>
            <person name="Rokhsar D.S."/>
            <person name="Weissenbach J."/>
            <person name="Armbrust E.V."/>
            <person name="Green B.R."/>
            <person name="Van de Peer Y."/>
            <person name="Grigoriev I.V."/>
        </authorList>
    </citation>
    <scope>NUCLEOTIDE SEQUENCE [LARGE SCALE GENOMIC DNA]</scope>
    <source>
        <strain evidence="2 3">CCMP1335</strain>
    </source>
</reference>
<feature type="transmembrane region" description="Helical" evidence="1">
    <location>
        <begin position="6"/>
        <end position="24"/>
    </location>
</feature>
<protein>
    <submittedName>
        <fullName evidence="2">Uncharacterized protein</fullName>
    </submittedName>
</protein>
<dbReference type="InParanoid" id="B8LDY3"/>
<dbReference type="PaxDb" id="35128-Thapsdraft208"/>
<reference evidence="2 3" key="1">
    <citation type="journal article" date="2004" name="Science">
        <title>The genome of the diatom Thalassiosira pseudonana: ecology, evolution, and metabolism.</title>
        <authorList>
            <person name="Armbrust E.V."/>
            <person name="Berges J.A."/>
            <person name="Bowler C."/>
            <person name="Green B.R."/>
            <person name="Martinez D."/>
            <person name="Putnam N.H."/>
            <person name="Zhou S."/>
            <person name="Allen A.E."/>
            <person name="Apt K.E."/>
            <person name="Bechner M."/>
            <person name="Brzezinski M.A."/>
            <person name="Chaal B.K."/>
            <person name="Chiovitti A."/>
            <person name="Davis A.K."/>
            <person name="Demarest M.S."/>
            <person name="Detter J.C."/>
            <person name="Glavina T."/>
            <person name="Goodstein D."/>
            <person name="Hadi M.Z."/>
            <person name="Hellsten U."/>
            <person name="Hildebrand M."/>
            <person name="Jenkins B.D."/>
            <person name="Jurka J."/>
            <person name="Kapitonov V.V."/>
            <person name="Kroger N."/>
            <person name="Lau W.W."/>
            <person name="Lane T.W."/>
            <person name="Larimer F.W."/>
            <person name="Lippmeier J.C."/>
            <person name="Lucas S."/>
            <person name="Medina M."/>
            <person name="Montsant A."/>
            <person name="Obornik M."/>
            <person name="Parker M.S."/>
            <person name="Palenik B."/>
            <person name="Pazour G.J."/>
            <person name="Richardson P.M."/>
            <person name="Rynearson T.A."/>
            <person name="Saito M.A."/>
            <person name="Schwartz D.C."/>
            <person name="Thamatrakoln K."/>
            <person name="Valentin K."/>
            <person name="Vardi A."/>
            <person name="Wilkerson F.P."/>
            <person name="Rokhsar D.S."/>
        </authorList>
    </citation>
    <scope>NUCLEOTIDE SEQUENCE [LARGE SCALE GENOMIC DNA]</scope>
    <source>
        <strain evidence="2 3">CCMP1335</strain>
    </source>
</reference>
<keyword evidence="1" id="KW-1133">Transmembrane helix</keyword>
<feature type="transmembrane region" description="Helical" evidence="1">
    <location>
        <begin position="116"/>
        <end position="132"/>
    </location>
</feature>
<name>B8LDY3_THAPS</name>
<dbReference type="eggNOG" id="ENOG502QR1Q">
    <property type="taxonomic scope" value="Eukaryota"/>
</dbReference>
<dbReference type="RefSeq" id="XP_002297234.1">
    <property type="nucleotide sequence ID" value="XM_002297198.1"/>
</dbReference>
<evidence type="ECO:0000313" key="2">
    <source>
        <dbReference type="EMBL" id="EED86464.1"/>
    </source>
</evidence>